<reference evidence="3 4" key="1">
    <citation type="journal article" date="2018" name="Mol. Plant">
        <title>The genome of Artemisia annua provides insight into the evolution of Asteraceae family and artemisinin biosynthesis.</title>
        <authorList>
            <person name="Shen Q."/>
            <person name="Zhang L."/>
            <person name="Liao Z."/>
            <person name="Wang S."/>
            <person name="Yan T."/>
            <person name="Shi P."/>
            <person name="Liu M."/>
            <person name="Fu X."/>
            <person name="Pan Q."/>
            <person name="Wang Y."/>
            <person name="Lv Z."/>
            <person name="Lu X."/>
            <person name="Zhang F."/>
            <person name="Jiang W."/>
            <person name="Ma Y."/>
            <person name="Chen M."/>
            <person name="Hao X."/>
            <person name="Li L."/>
            <person name="Tang Y."/>
            <person name="Lv G."/>
            <person name="Zhou Y."/>
            <person name="Sun X."/>
            <person name="Brodelius P.E."/>
            <person name="Rose J.K.C."/>
            <person name="Tang K."/>
        </authorList>
    </citation>
    <scope>NUCLEOTIDE SEQUENCE [LARGE SCALE GENOMIC DNA]</scope>
    <source>
        <strain evidence="4">cv. Huhao1</strain>
        <tissue evidence="3">Leaf</tissue>
    </source>
</reference>
<protein>
    <submittedName>
        <fullName evidence="3">F-box domain, Leucine-rich repeat domain, L domain-like protein</fullName>
    </submittedName>
</protein>
<name>A0A2U1N7C7_ARTAN</name>
<sequence length="554" mass="63012">MGSENDKKRLDVEVDRLSSLPDDLIHKILSFNDTLDAIKTSTLSSRWRFIWTTMTCLAFSTEDFPNLRKFSKFVKDVLSGRDNQREVSSVKLSFRGKASQVFVKRILNYAFSHNVQQLDITCLLDSDIEFPLSLFSSLTLKHLNFQRGYCDRRCDRRVSVTLTSMWEVPALTTLHLDGIMLSRDNTDNFSGLITKCVNLKNLTLNNCKMVGSDNIDFNIFHSQLSNLTIDQIPGCVRLLSVVTPKLKNLIIRKYPYSSSGIMISAPDLAYLLLQCYDFVKFSADNFPFLEKADISIIRPYMEDPRNIVGLFQLFHSVKNLTLNLEILEHLSSYVEIISHQPSPFANLKSLEIYPSVVEKLWLPKEIVNMSTEVKNYLLDSSPGATLTVVSRQEIIAEKNATDAKKSMAELRVLLEQEKADIETNRAHTEQANVPMESHNAKMDEEQNALDENELQIEGNVEHINSCWESLGEQIKQGKAKIDGIVRQLRVIRKLLTKLPASKRAEMQPCFSSLCAQADIVMSKISDCMKIQYDENQSRLNVCFHELATTLQSSS</sequence>
<evidence type="ECO:0000256" key="1">
    <source>
        <dbReference type="SAM" id="Coils"/>
    </source>
</evidence>
<evidence type="ECO:0000313" key="4">
    <source>
        <dbReference type="Proteomes" id="UP000245207"/>
    </source>
</evidence>
<dbReference type="PANTHER" id="PTHR34223:SF101">
    <property type="entry name" value="F-BOX DOMAIN-CONTAINING PROTEIN"/>
    <property type="match status" value="1"/>
</dbReference>
<dbReference type="Pfam" id="PF00646">
    <property type="entry name" value="F-box"/>
    <property type="match status" value="1"/>
</dbReference>
<proteinExistence type="predicted"/>
<dbReference type="PROSITE" id="PS50181">
    <property type="entry name" value="FBOX"/>
    <property type="match status" value="1"/>
</dbReference>
<accession>A0A2U1N7C7</accession>
<dbReference type="CDD" id="cd22160">
    <property type="entry name" value="F-box_AtFBL13-like"/>
    <property type="match status" value="1"/>
</dbReference>
<dbReference type="OrthoDB" id="888406at2759"/>
<feature type="coiled-coil region" evidence="1">
    <location>
        <begin position="400"/>
        <end position="455"/>
    </location>
</feature>
<dbReference type="Gene3D" id="3.80.10.10">
    <property type="entry name" value="Ribonuclease Inhibitor"/>
    <property type="match status" value="1"/>
</dbReference>
<dbReference type="SUPFAM" id="SSF81383">
    <property type="entry name" value="F-box domain"/>
    <property type="match status" value="1"/>
</dbReference>
<dbReference type="InterPro" id="IPR036047">
    <property type="entry name" value="F-box-like_dom_sf"/>
</dbReference>
<dbReference type="EMBL" id="PKPP01003449">
    <property type="protein sequence ID" value="PWA69391.1"/>
    <property type="molecule type" value="Genomic_DNA"/>
</dbReference>
<gene>
    <name evidence="3" type="ORF">CTI12_AA274070</name>
</gene>
<comment type="caution">
    <text evidence="3">The sequence shown here is derived from an EMBL/GenBank/DDBJ whole genome shotgun (WGS) entry which is preliminary data.</text>
</comment>
<keyword evidence="1" id="KW-0175">Coiled coil</keyword>
<dbReference type="PANTHER" id="PTHR34223">
    <property type="entry name" value="OS11G0201299 PROTEIN"/>
    <property type="match status" value="1"/>
</dbReference>
<dbReference type="SUPFAM" id="SSF52047">
    <property type="entry name" value="RNI-like"/>
    <property type="match status" value="1"/>
</dbReference>
<evidence type="ECO:0000259" key="2">
    <source>
        <dbReference type="PROSITE" id="PS50181"/>
    </source>
</evidence>
<dbReference type="AlphaFoldDB" id="A0A2U1N7C7"/>
<dbReference type="Proteomes" id="UP000245207">
    <property type="component" value="Unassembled WGS sequence"/>
</dbReference>
<keyword evidence="4" id="KW-1185">Reference proteome</keyword>
<feature type="domain" description="F-box" evidence="2">
    <location>
        <begin position="14"/>
        <end position="67"/>
    </location>
</feature>
<dbReference type="InterPro" id="IPR001810">
    <property type="entry name" value="F-box_dom"/>
</dbReference>
<dbReference type="InterPro" id="IPR053781">
    <property type="entry name" value="F-box_AtFBL13-like"/>
</dbReference>
<organism evidence="3 4">
    <name type="scientific">Artemisia annua</name>
    <name type="common">Sweet wormwood</name>
    <dbReference type="NCBI Taxonomy" id="35608"/>
    <lineage>
        <taxon>Eukaryota</taxon>
        <taxon>Viridiplantae</taxon>
        <taxon>Streptophyta</taxon>
        <taxon>Embryophyta</taxon>
        <taxon>Tracheophyta</taxon>
        <taxon>Spermatophyta</taxon>
        <taxon>Magnoliopsida</taxon>
        <taxon>eudicotyledons</taxon>
        <taxon>Gunneridae</taxon>
        <taxon>Pentapetalae</taxon>
        <taxon>asterids</taxon>
        <taxon>campanulids</taxon>
        <taxon>Asterales</taxon>
        <taxon>Asteraceae</taxon>
        <taxon>Asteroideae</taxon>
        <taxon>Anthemideae</taxon>
        <taxon>Artemisiinae</taxon>
        <taxon>Artemisia</taxon>
    </lineage>
</organism>
<dbReference type="InterPro" id="IPR032675">
    <property type="entry name" value="LRR_dom_sf"/>
</dbReference>
<evidence type="ECO:0000313" key="3">
    <source>
        <dbReference type="EMBL" id="PWA69391.1"/>
    </source>
</evidence>
<dbReference type="InterPro" id="IPR053197">
    <property type="entry name" value="F-box_SCFL_complex_component"/>
</dbReference>